<dbReference type="OrthoDB" id="72337at2759"/>
<proteinExistence type="predicted"/>
<dbReference type="STRING" id="157072.A0A024UQZ5"/>
<dbReference type="eggNOG" id="ENOG502QRVE">
    <property type="taxonomic scope" value="Eukaryota"/>
</dbReference>
<feature type="compositionally biased region" description="Polar residues" evidence="2">
    <location>
        <begin position="901"/>
        <end position="917"/>
    </location>
</feature>
<dbReference type="RefSeq" id="XP_008862400.1">
    <property type="nucleotide sequence ID" value="XM_008864178.1"/>
</dbReference>
<feature type="region of interest" description="Disordered" evidence="2">
    <location>
        <begin position="901"/>
        <end position="945"/>
    </location>
</feature>
<dbReference type="EMBL" id="KI913953">
    <property type="protein sequence ID" value="ETW08595.1"/>
    <property type="molecule type" value="Genomic_DNA"/>
</dbReference>
<evidence type="ECO:0000256" key="1">
    <source>
        <dbReference type="SAM" id="Coils"/>
    </source>
</evidence>
<feature type="region of interest" description="Disordered" evidence="2">
    <location>
        <begin position="105"/>
        <end position="134"/>
    </location>
</feature>
<accession>A0A024UQZ5</accession>
<evidence type="ECO:0000313" key="3">
    <source>
        <dbReference type="EMBL" id="ETW08595.1"/>
    </source>
</evidence>
<dbReference type="GeneID" id="20078191"/>
<keyword evidence="1" id="KW-0175">Coiled coil</keyword>
<gene>
    <name evidence="3" type="ORF">H310_01141</name>
</gene>
<name>A0A024UQZ5_9STRA</name>
<dbReference type="VEuPathDB" id="FungiDB:H310_01141"/>
<feature type="region of interest" description="Disordered" evidence="2">
    <location>
        <begin position="728"/>
        <end position="747"/>
    </location>
</feature>
<feature type="coiled-coil region" evidence="1">
    <location>
        <begin position="71"/>
        <end position="98"/>
    </location>
</feature>
<reference evidence="3" key="1">
    <citation type="submission" date="2013-12" db="EMBL/GenBank/DDBJ databases">
        <title>The Genome Sequence of Aphanomyces invadans NJM9701.</title>
        <authorList>
            <consortium name="The Broad Institute Genomics Platform"/>
            <person name="Russ C."/>
            <person name="Tyler B."/>
            <person name="van West P."/>
            <person name="Dieguez-Uribeondo J."/>
            <person name="Young S.K."/>
            <person name="Zeng Q."/>
            <person name="Gargeya S."/>
            <person name="Fitzgerald M."/>
            <person name="Abouelleil A."/>
            <person name="Alvarado L."/>
            <person name="Chapman S.B."/>
            <person name="Gainer-Dewar J."/>
            <person name="Goldberg J."/>
            <person name="Griggs A."/>
            <person name="Gujja S."/>
            <person name="Hansen M."/>
            <person name="Howarth C."/>
            <person name="Imamovic A."/>
            <person name="Ireland A."/>
            <person name="Larimer J."/>
            <person name="McCowan C."/>
            <person name="Murphy C."/>
            <person name="Pearson M."/>
            <person name="Poon T.W."/>
            <person name="Priest M."/>
            <person name="Roberts A."/>
            <person name="Saif S."/>
            <person name="Shea T."/>
            <person name="Sykes S."/>
            <person name="Wortman J."/>
            <person name="Nusbaum C."/>
            <person name="Birren B."/>
        </authorList>
    </citation>
    <scope>NUCLEOTIDE SEQUENCE [LARGE SCALE GENOMIC DNA]</scope>
    <source>
        <strain evidence="3">NJM9701</strain>
    </source>
</reference>
<protein>
    <submittedName>
        <fullName evidence="3">Uncharacterized protein</fullName>
    </submittedName>
</protein>
<organism evidence="3">
    <name type="scientific">Aphanomyces invadans</name>
    <dbReference type="NCBI Taxonomy" id="157072"/>
    <lineage>
        <taxon>Eukaryota</taxon>
        <taxon>Sar</taxon>
        <taxon>Stramenopiles</taxon>
        <taxon>Oomycota</taxon>
        <taxon>Saprolegniomycetes</taxon>
        <taxon>Saprolegniales</taxon>
        <taxon>Verrucalvaceae</taxon>
        <taxon>Aphanomyces</taxon>
    </lineage>
</organism>
<evidence type="ECO:0000256" key="2">
    <source>
        <dbReference type="SAM" id="MobiDB-lite"/>
    </source>
</evidence>
<sequence length="1013" mass="112419">MSAGGGNPVSMQWKYPPDLLFNDESLLDIILTLRTKIEVLEKNEMGSGEIPQWLTDAMQNIANNSEAMVECQSLKDQLKYMKQNIDALQKDIVILRRDVVAAKTLSKRRGGNSRAGDDEPERGEQSSRRGSALSAEIRRGVTINGISSTGHGGETPSVGAVPSIVSSGDVSQPSTSRQPLNVAEEAMKLTVALQGPADGGQAISSAAMEQLLEPVVHSIERQKEEFAVMRENSQAAKDSVMRLQAEMKRRDALIQARNSKHEASVKILMDKLNHDLRACVTHNEMIGFEQKMIVVQKQELSRLNDEFSALFGRIQEDLYMVRSSQEDINSAQAEAVQTNQSKIQVLNERLDECQRNQDRFARSTEELKRNIQTEHQQIQTLGTQSGVMKDKLQALAEKQAKTEVFCSDMSQALENVNTSKVKSDENLKLVIHQRAESLYNEIKRIDDVLESCSLATMADDMKSCTDRLTVVGTLADDNKKRIAAAEQQIIDHETINNTNFTNIYEGMEKARKEATDALRRETTRLGTKLVEHGDVQAQLGKIITDVKTDTERNFAAMRTKHETHELETDAMRVNTEAALQNLKEKIFFCEEANLALRAATDTMQLETKSAFASINTESKSMHTILDSMNLTFDDLGTKQTVIEKQLDALQHDFRCEITVTTAKLSEAVAKEGQRTEALYAAFAEKQAKFAEIVAKSSTRNMPIATVNKELDKLCDAFVNECWKFEISPRQEGQTGPPGRSDNNGSSRKQFSERQQVWVVKNCQFFADLICAKAEYDIMRTYSNKDTKTQSSLETKMIRAQAEILENLHLRIEAKISNNKNCGEQFDRSTIERREVFVETIHNLTDGALARRTLMGGGGVCSDDSAAGRGSIMSLEGGYTTCLARAHEPSVGSLSCMESVRLQSSGRPSTNGFESPSTRAMKRMSDVGTRPDTTTGGGSGPTGRRMIQSPHANSPFVFRGGFRIPHRSTGLNAVSDAYRELHADDEHSTEEFEAEDEGIHCELSMTPSVSLPAL</sequence>
<dbReference type="AlphaFoldDB" id="A0A024UQZ5"/>